<evidence type="ECO:0000313" key="2">
    <source>
        <dbReference type="EMBL" id="AKQ41889.2"/>
    </source>
</evidence>
<dbReference type="SMART" id="SM00754">
    <property type="entry name" value="CHRD"/>
    <property type="match status" value="1"/>
</dbReference>
<organism evidence="2 3">
    <name type="scientific">Aurantiacibacter atlanticus</name>
    <dbReference type="NCBI Taxonomy" id="1648404"/>
    <lineage>
        <taxon>Bacteria</taxon>
        <taxon>Pseudomonadati</taxon>
        <taxon>Pseudomonadota</taxon>
        <taxon>Alphaproteobacteria</taxon>
        <taxon>Sphingomonadales</taxon>
        <taxon>Erythrobacteraceae</taxon>
        <taxon>Aurantiacibacter</taxon>
    </lineage>
</organism>
<name>A0A0H4VFL4_9SPHN</name>
<dbReference type="STRING" id="1648404.CP97_07395"/>
<protein>
    <recommendedName>
        <fullName evidence="1">CHRD domain-containing protein</fullName>
    </recommendedName>
</protein>
<dbReference type="InterPro" id="IPR010895">
    <property type="entry name" value="CHRD"/>
</dbReference>
<gene>
    <name evidence="2" type="ORF">CP97_07395</name>
</gene>
<dbReference type="KEGG" id="ery:CP97_07395"/>
<feature type="domain" description="CHRD" evidence="1">
    <location>
        <begin position="21"/>
        <end position="129"/>
    </location>
</feature>
<sequence>MVLAQPVMAQQSVFIGVPMFSEYVPGNGGQENAAGDFDSEFDSANSRICYYLELNGVRNPIGLAIHRGEEGENGPQVVSLTLPNSPDEETCVTVDGDLIAEMAGARDDFYIIVTTPGNSDGAIRGQLSH</sequence>
<dbReference type="Proteomes" id="UP000059113">
    <property type="component" value="Chromosome"/>
</dbReference>
<keyword evidence="3" id="KW-1185">Reference proteome</keyword>
<evidence type="ECO:0000259" key="1">
    <source>
        <dbReference type="SMART" id="SM00754"/>
    </source>
</evidence>
<reference evidence="3" key="2">
    <citation type="submission" date="2015-04" db="EMBL/GenBank/DDBJ databases">
        <title>The complete genome sequence of Erythrobacter sp. s21-N3.</title>
        <authorList>
            <person name="Zhuang L."/>
            <person name="Liu Y."/>
            <person name="Shao Z."/>
        </authorList>
    </citation>
    <scope>NUCLEOTIDE SEQUENCE [LARGE SCALE GENOMIC DNA]</scope>
    <source>
        <strain evidence="3">s21-N3</strain>
    </source>
</reference>
<dbReference type="AlphaFoldDB" id="A0A0H4VFL4"/>
<dbReference type="Pfam" id="PF07452">
    <property type="entry name" value="CHRD"/>
    <property type="match status" value="1"/>
</dbReference>
<accession>A0A0H4VFL4</accession>
<proteinExistence type="predicted"/>
<dbReference type="EMBL" id="CP011310">
    <property type="protein sequence ID" value="AKQ41889.2"/>
    <property type="molecule type" value="Genomic_DNA"/>
</dbReference>
<reference evidence="2 3" key="1">
    <citation type="journal article" date="2015" name="Int. J. Syst. Evol. Microbiol.">
        <title>Erythrobacter atlanticus sp. nov., a bacterium from ocean sediment able to degrade polycyclic aromatic hydrocarbons.</title>
        <authorList>
            <person name="Zhuang L."/>
            <person name="Liu Y."/>
            <person name="Wang L."/>
            <person name="Wang W."/>
            <person name="Shao Z."/>
        </authorList>
    </citation>
    <scope>NUCLEOTIDE SEQUENCE [LARGE SCALE GENOMIC DNA]</scope>
    <source>
        <strain evidence="3">s21-N3</strain>
    </source>
</reference>
<evidence type="ECO:0000313" key="3">
    <source>
        <dbReference type="Proteomes" id="UP000059113"/>
    </source>
</evidence>